<feature type="compositionally biased region" description="Basic residues" evidence="1">
    <location>
        <begin position="127"/>
        <end position="138"/>
    </location>
</feature>
<proteinExistence type="predicted"/>
<dbReference type="Proteomes" id="UP000657918">
    <property type="component" value="Unassembled WGS sequence"/>
</dbReference>
<evidence type="ECO:0000313" key="3">
    <source>
        <dbReference type="Proteomes" id="UP000657918"/>
    </source>
</evidence>
<feature type="compositionally biased region" description="Polar residues" evidence="1">
    <location>
        <begin position="72"/>
        <end position="83"/>
    </location>
</feature>
<reference evidence="2 3" key="1">
    <citation type="submission" date="2020-10" db="EMBL/GenBank/DDBJ databases">
        <title>Plant Genome Project.</title>
        <authorList>
            <person name="Zhang R.-G."/>
        </authorList>
    </citation>
    <scope>NUCLEOTIDE SEQUENCE [LARGE SCALE GENOMIC DNA]</scope>
    <source>
        <strain evidence="2">FAFU-HL-1</strain>
        <tissue evidence="2">Leaf</tissue>
    </source>
</reference>
<name>A0A835N954_9ROSI</name>
<protein>
    <submittedName>
        <fullName evidence="2">Uncharacterized protein</fullName>
    </submittedName>
</protein>
<evidence type="ECO:0000313" key="2">
    <source>
        <dbReference type="EMBL" id="KAF9688535.1"/>
    </source>
</evidence>
<dbReference type="AlphaFoldDB" id="A0A835N954"/>
<feature type="region of interest" description="Disordered" evidence="1">
    <location>
        <begin position="55"/>
        <end position="138"/>
    </location>
</feature>
<evidence type="ECO:0000256" key="1">
    <source>
        <dbReference type="SAM" id="MobiDB-lite"/>
    </source>
</evidence>
<keyword evidence="3" id="KW-1185">Reference proteome</keyword>
<sequence length="138" mass="15249">MDVSFGEPRSKSAKQRLKCKCGGIVLNIFYMHVELELHDTEVLLTKQVTASSSKKPLMLDPITPTPIPPSRVHTNIPSQSQTMKHLLFEDDTPLQSSTTDTAVEPPNVIPLLDPDASAMSKDNDPPKKHHCPSKSHDD</sequence>
<accession>A0A835N954</accession>
<comment type="caution">
    <text evidence="2">The sequence shown here is derived from an EMBL/GenBank/DDBJ whole genome shotgun (WGS) entry which is preliminary data.</text>
</comment>
<gene>
    <name evidence="2" type="ORF">SADUNF_Sadunf02G0207100</name>
</gene>
<dbReference type="EMBL" id="JADGMS010000002">
    <property type="protein sequence ID" value="KAF9688535.1"/>
    <property type="molecule type" value="Genomic_DNA"/>
</dbReference>
<organism evidence="2 3">
    <name type="scientific">Salix dunnii</name>
    <dbReference type="NCBI Taxonomy" id="1413687"/>
    <lineage>
        <taxon>Eukaryota</taxon>
        <taxon>Viridiplantae</taxon>
        <taxon>Streptophyta</taxon>
        <taxon>Embryophyta</taxon>
        <taxon>Tracheophyta</taxon>
        <taxon>Spermatophyta</taxon>
        <taxon>Magnoliopsida</taxon>
        <taxon>eudicotyledons</taxon>
        <taxon>Gunneridae</taxon>
        <taxon>Pentapetalae</taxon>
        <taxon>rosids</taxon>
        <taxon>fabids</taxon>
        <taxon>Malpighiales</taxon>
        <taxon>Salicaceae</taxon>
        <taxon>Saliceae</taxon>
        <taxon>Salix</taxon>
    </lineage>
</organism>